<dbReference type="AlphaFoldDB" id="A0AAV8UM12"/>
<proteinExistence type="predicted"/>
<dbReference type="Proteomes" id="UP001157974">
    <property type="component" value="Unassembled WGS sequence"/>
</dbReference>
<feature type="region of interest" description="Disordered" evidence="1">
    <location>
        <begin position="28"/>
        <end position="63"/>
    </location>
</feature>
<name>A0AAV8UM12_9RHOD</name>
<comment type="caution">
    <text evidence="2">The sequence shown here is derived from an EMBL/GenBank/DDBJ whole genome shotgun (WGS) entry which is preliminary data.</text>
</comment>
<evidence type="ECO:0000313" key="2">
    <source>
        <dbReference type="EMBL" id="KAJ8903479.1"/>
    </source>
</evidence>
<protein>
    <submittedName>
        <fullName evidence="2">Uncharacterized protein</fullName>
    </submittedName>
</protein>
<keyword evidence="3" id="KW-1185">Reference proteome</keyword>
<accession>A0AAV8UM12</accession>
<sequence length="124" mass="13803">MQDAAHDVLNGGNKENTSRNLAALRARVRMLRESGSTPAKDSEKDKSTRKDGSDVTSSIQPGALEKHGSWAKVLDSVERHSYANLDRAAYRKVEKIIANLRNDSDNPERWLLMLNCDDIPRGCP</sequence>
<gene>
    <name evidence="2" type="ORF">NDN08_004585</name>
</gene>
<dbReference type="EMBL" id="JAMWBK010000007">
    <property type="protein sequence ID" value="KAJ8903479.1"/>
    <property type="molecule type" value="Genomic_DNA"/>
</dbReference>
<evidence type="ECO:0000256" key="1">
    <source>
        <dbReference type="SAM" id="MobiDB-lite"/>
    </source>
</evidence>
<reference evidence="2 3" key="1">
    <citation type="journal article" date="2023" name="Nat. Commun.">
        <title>Origin of minicircular mitochondrial genomes in red algae.</title>
        <authorList>
            <person name="Lee Y."/>
            <person name="Cho C.H."/>
            <person name="Lee Y.M."/>
            <person name="Park S.I."/>
            <person name="Yang J.H."/>
            <person name="West J.A."/>
            <person name="Bhattacharya D."/>
            <person name="Yoon H.S."/>
        </authorList>
    </citation>
    <scope>NUCLEOTIDE SEQUENCE [LARGE SCALE GENOMIC DNA]</scope>
    <source>
        <strain evidence="2 3">CCMP1338</strain>
        <tissue evidence="2">Whole cell</tissue>
    </source>
</reference>
<organism evidence="2 3">
    <name type="scientific">Rhodosorus marinus</name>
    <dbReference type="NCBI Taxonomy" id="101924"/>
    <lineage>
        <taxon>Eukaryota</taxon>
        <taxon>Rhodophyta</taxon>
        <taxon>Stylonematophyceae</taxon>
        <taxon>Stylonematales</taxon>
        <taxon>Stylonemataceae</taxon>
        <taxon>Rhodosorus</taxon>
    </lineage>
</organism>
<feature type="region of interest" description="Disordered" evidence="1">
    <location>
        <begin position="1"/>
        <end position="20"/>
    </location>
</feature>
<feature type="compositionally biased region" description="Basic and acidic residues" evidence="1">
    <location>
        <begin position="40"/>
        <end position="53"/>
    </location>
</feature>
<evidence type="ECO:0000313" key="3">
    <source>
        <dbReference type="Proteomes" id="UP001157974"/>
    </source>
</evidence>